<dbReference type="InterPro" id="IPR017441">
    <property type="entry name" value="Protein_kinase_ATP_BS"/>
</dbReference>
<dbReference type="AlphaFoldDB" id="L1I4U0"/>
<keyword evidence="11" id="KW-1185">Reference proteome</keyword>
<dbReference type="EMBL" id="JH993317">
    <property type="protein sequence ID" value="EKX31268.1"/>
    <property type="molecule type" value="Genomic_DNA"/>
</dbReference>
<keyword evidence="4" id="KW-0418">Kinase</keyword>
<dbReference type="GO" id="GO:0005524">
    <property type="term" value="F:ATP binding"/>
    <property type="evidence" value="ECO:0007669"/>
    <property type="project" value="UniProtKB-UniRule"/>
</dbReference>
<dbReference type="SUPFAM" id="SSF56112">
    <property type="entry name" value="Protein kinase-like (PK-like)"/>
    <property type="match status" value="1"/>
</dbReference>
<evidence type="ECO:0000313" key="9">
    <source>
        <dbReference type="EMBL" id="EKX31268.1"/>
    </source>
</evidence>
<evidence type="ECO:0000256" key="6">
    <source>
        <dbReference type="PROSITE-ProRule" id="PRU10141"/>
    </source>
</evidence>
<evidence type="ECO:0000256" key="2">
    <source>
        <dbReference type="ARBA" id="ARBA00022679"/>
    </source>
</evidence>
<evidence type="ECO:0000256" key="4">
    <source>
        <dbReference type="ARBA" id="ARBA00022777"/>
    </source>
</evidence>
<dbReference type="PANTHER" id="PTHR45646:SF11">
    <property type="entry name" value="SERINE_THREONINE-PROTEIN KINASE DOA"/>
    <property type="match status" value="1"/>
</dbReference>
<proteinExistence type="inferred from homology"/>
<dbReference type="Gene3D" id="3.30.200.20">
    <property type="entry name" value="Phosphorylase Kinase, domain 1"/>
    <property type="match status" value="1"/>
</dbReference>
<dbReference type="GeneID" id="17287988"/>
<evidence type="ECO:0000256" key="1">
    <source>
        <dbReference type="ARBA" id="ARBA00022527"/>
    </source>
</evidence>
<keyword evidence="1 7" id="KW-0723">Serine/threonine-protein kinase</keyword>
<dbReference type="HOGENOM" id="CLU_718549_0_0_1"/>
<dbReference type="Pfam" id="PF00069">
    <property type="entry name" value="Pkinase"/>
    <property type="match status" value="1"/>
</dbReference>
<dbReference type="GO" id="GO:0005634">
    <property type="term" value="C:nucleus"/>
    <property type="evidence" value="ECO:0007669"/>
    <property type="project" value="TreeGrafter"/>
</dbReference>
<dbReference type="KEGG" id="gtt:GUITHDRAFT_91235"/>
<keyword evidence="3 6" id="KW-0547">Nucleotide-binding</keyword>
<dbReference type="InterPro" id="IPR008271">
    <property type="entry name" value="Ser/Thr_kinase_AS"/>
</dbReference>
<dbReference type="OrthoDB" id="3068150at2759"/>
<dbReference type="PANTHER" id="PTHR45646">
    <property type="entry name" value="SERINE/THREONINE-PROTEIN KINASE DOA-RELATED"/>
    <property type="match status" value="1"/>
</dbReference>
<dbReference type="PROSITE" id="PS00107">
    <property type="entry name" value="PROTEIN_KINASE_ATP"/>
    <property type="match status" value="1"/>
</dbReference>
<reference evidence="9 11" key="1">
    <citation type="journal article" date="2012" name="Nature">
        <title>Algal genomes reveal evolutionary mosaicism and the fate of nucleomorphs.</title>
        <authorList>
            <consortium name="DOE Joint Genome Institute"/>
            <person name="Curtis B.A."/>
            <person name="Tanifuji G."/>
            <person name="Burki F."/>
            <person name="Gruber A."/>
            <person name="Irimia M."/>
            <person name="Maruyama S."/>
            <person name="Arias M.C."/>
            <person name="Ball S.G."/>
            <person name="Gile G.H."/>
            <person name="Hirakawa Y."/>
            <person name="Hopkins J.F."/>
            <person name="Kuo A."/>
            <person name="Rensing S.A."/>
            <person name="Schmutz J."/>
            <person name="Symeonidi A."/>
            <person name="Elias M."/>
            <person name="Eveleigh R.J."/>
            <person name="Herman E.K."/>
            <person name="Klute M.J."/>
            <person name="Nakayama T."/>
            <person name="Obornik M."/>
            <person name="Reyes-Prieto A."/>
            <person name="Armbrust E.V."/>
            <person name="Aves S.J."/>
            <person name="Beiko R.G."/>
            <person name="Coutinho P."/>
            <person name="Dacks J.B."/>
            <person name="Durnford D.G."/>
            <person name="Fast N.M."/>
            <person name="Green B.R."/>
            <person name="Grisdale C.J."/>
            <person name="Hempel F."/>
            <person name="Henrissat B."/>
            <person name="Hoppner M.P."/>
            <person name="Ishida K."/>
            <person name="Kim E."/>
            <person name="Koreny L."/>
            <person name="Kroth P.G."/>
            <person name="Liu Y."/>
            <person name="Malik S.B."/>
            <person name="Maier U.G."/>
            <person name="McRose D."/>
            <person name="Mock T."/>
            <person name="Neilson J.A."/>
            <person name="Onodera N.T."/>
            <person name="Poole A.M."/>
            <person name="Pritham E.J."/>
            <person name="Richards T.A."/>
            <person name="Rocap G."/>
            <person name="Roy S.W."/>
            <person name="Sarai C."/>
            <person name="Schaack S."/>
            <person name="Shirato S."/>
            <person name="Slamovits C.H."/>
            <person name="Spencer D.F."/>
            <person name="Suzuki S."/>
            <person name="Worden A.Z."/>
            <person name="Zauner S."/>
            <person name="Barry K."/>
            <person name="Bell C."/>
            <person name="Bharti A.K."/>
            <person name="Crow J.A."/>
            <person name="Grimwood J."/>
            <person name="Kramer R."/>
            <person name="Lindquist E."/>
            <person name="Lucas S."/>
            <person name="Salamov A."/>
            <person name="McFadden G.I."/>
            <person name="Lane C.E."/>
            <person name="Keeling P.J."/>
            <person name="Gray M.W."/>
            <person name="Grigoriev I.V."/>
            <person name="Archibald J.M."/>
        </authorList>
    </citation>
    <scope>NUCLEOTIDE SEQUENCE</scope>
    <source>
        <strain evidence="9 11">CCMP2712</strain>
    </source>
</reference>
<keyword evidence="5 6" id="KW-0067">ATP-binding</keyword>
<dbReference type="Gene3D" id="1.10.510.10">
    <property type="entry name" value="Transferase(Phosphotransferase) domain 1"/>
    <property type="match status" value="1"/>
</dbReference>
<dbReference type="Proteomes" id="UP000011087">
    <property type="component" value="Unassembled WGS sequence"/>
</dbReference>
<evidence type="ECO:0000259" key="8">
    <source>
        <dbReference type="PROSITE" id="PS50011"/>
    </source>
</evidence>
<dbReference type="SMART" id="SM00220">
    <property type="entry name" value="S_TKc"/>
    <property type="match status" value="1"/>
</dbReference>
<feature type="domain" description="Protein kinase" evidence="8">
    <location>
        <begin position="92"/>
        <end position="382"/>
    </location>
</feature>
<evidence type="ECO:0000313" key="11">
    <source>
        <dbReference type="Proteomes" id="UP000011087"/>
    </source>
</evidence>
<dbReference type="PROSITE" id="PS50011">
    <property type="entry name" value="PROTEIN_KINASE_DOM"/>
    <property type="match status" value="1"/>
</dbReference>
<dbReference type="PROSITE" id="PS00108">
    <property type="entry name" value="PROTEIN_KINASE_ST"/>
    <property type="match status" value="1"/>
</dbReference>
<reference evidence="11" key="2">
    <citation type="submission" date="2012-11" db="EMBL/GenBank/DDBJ databases">
        <authorList>
            <person name="Kuo A."/>
            <person name="Curtis B.A."/>
            <person name="Tanifuji G."/>
            <person name="Burki F."/>
            <person name="Gruber A."/>
            <person name="Irimia M."/>
            <person name="Maruyama S."/>
            <person name="Arias M.C."/>
            <person name="Ball S.G."/>
            <person name="Gile G.H."/>
            <person name="Hirakawa Y."/>
            <person name="Hopkins J.F."/>
            <person name="Rensing S.A."/>
            <person name="Schmutz J."/>
            <person name="Symeonidi A."/>
            <person name="Elias M."/>
            <person name="Eveleigh R.J."/>
            <person name="Herman E.K."/>
            <person name="Klute M.J."/>
            <person name="Nakayama T."/>
            <person name="Obornik M."/>
            <person name="Reyes-Prieto A."/>
            <person name="Armbrust E.V."/>
            <person name="Aves S.J."/>
            <person name="Beiko R.G."/>
            <person name="Coutinho P."/>
            <person name="Dacks J.B."/>
            <person name="Durnford D.G."/>
            <person name="Fast N.M."/>
            <person name="Green B.R."/>
            <person name="Grisdale C."/>
            <person name="Hempe F."/>
            <person name="Henrissat B."/>
            <person name="Hoppner M.P."/>
            <person name="Ishida K.-I."/>
            <person name="Kim E."/>
            <person name="Koreny L."/>
            <person name="Kroth P.G."/>
            <person name="Liu Y."/>
            <person name="Malik S.-B."/>
            <person name="Maier U.G."/>
            <person name="McRose D."/>
            <person name="Mock T."/>
            <person name="Neilson J.A."/>
            <person name="Onodera N.T."/>
            <person name="Poole A.M."/>
            <person name="Pritham E.J."/>
            <person name="Richards T.A."/>
            <person name="Rocap G."/>
            <person name="Roy S.W."/>
            <person name="Sarai C."/>
            <person name="Schaack S."/>
            <person name="Shirato S."/>
            <person name="Slamovits C.H."/>
            <person name="Spencer D.F."/>
            <person name="Suzuki S."/>
            <person name="Worden A.Z."/>
            <person name="Zauner S."/>
            <person name="Barry K."/>
            <person name="Bell C."/>
            <person name="Bharti A.K."/>
            <person name="Crow J.A."/>
            <person name="Grimwood J."/>
            <person name="Kramer R."/>
            <person name="Lindquist E."/>
            <person name="Lucas S."/>
            <person name="Salamov A."/>
            <person name="McFadden G.I."/>
            <person name="Lane C.E."/>
            <person name="Keeling P.J."/>
            <person name="Gray M.W."/>
            <person name="Grigoriev I.V."/>
            <person name="Archibald J.M."/>
        </authorList>
    </citation>
    <scope>NUCLEOTIDE SEQUENCE</scope>
    <source>
        <strain evidence="11">CCMP2712</strain>
    </source>
</reference>
<keyword evidence="2" id="KW-0808">Transferase</keyword>
<feature type="binding site" evidence="6">
    <location>
        <position position="121"/>
    </location>
    <ligand>
        <name>ATP</name>
        <dbReference type="ChEBI" id="CHEBI:30616"/>
    </ligand>
</feature>
<dbReference type="PaxDb" id="55529-EKX31268"/>
<dbReference type="EnsemblProtists" id="EKX31268">
    <property type="protein sequence ID" value="EKX31268"/>
    <property type="gene ID" value="GUITHDRAFT_91235"/>
</dbReference>
<protein>
    <recommendedName>
        <fullName evidence="8">Protein kinase domain-containing protein</fullName>
    </recommendedName>
</protein>
<comment type="similarity">
    <text evidence="7">Belongs to the protein kinase superfamily.</text>
</comment>
<evidence type="ECO:0000256" key="3">
    <source>
        <dbReference type="ARBA" id="ARBA00022741"/>
    </source>
</evidence>
<evidence type="ECO:0000313" key="10">
    <source>
        <dbReference type="EnsemblProtists" id="EKX31268"/>
    </source>
</evidence>
<accession>L1I4U0</accession>
<dbReference type="OMA" id="DSICIGC"/>
<reference evidence="10" key="3">
    <citation type="submission" date="2015-06" db="UniProtKB">
        <authorList>
            <consortium name="EnsemblProtists"/>
        </authorList>
    </citation>
    <scope>IDENTIFICATION</scope>
</reference>
<name>L1I4U0_GUITC</name>
<organism evidence="9">
    <name type="scientific">Guillardia theta (strain CCMP2712)</name>
    <name type="common">Cryptophyte</name>
    <dbReference type="NCBI Taxonomy" id="905079"/>
    <lineage>
        <taxon>Eukaryota</taxon>
        <taxon>Cryptophyceae</taxon>
        <taxon>Pyrenomonadales</taxon>
        <taxon>Geminigeraceae</taxon>
        <taxon>Guillardia</taxon>
    </lineage>
</organism>
<dbReference type="InterPro" id="IPR000719">
    <property type="entry name" value="Prot_kinase_dom"/>
</dbReference>
<evidence type="ECO:0000256" key="5">
    <source>
        <dbReference type="ARBA" id="ARBA00022840"/>
    </source>
</evidence>
<sequence>MYGYQAGGAYFPLSPSTAYKTANGGQTQNAKDYSTVASPKNIEVMDDRIRTRVANPVPPVKIVPTPTQDSGHFVGYVGDSINRSKDFPSGRYIIKRKLGAGTYGKVLECTDKKYNLPVAVKIVRRDPPIYKEAAKKEIKVLRYLGGTHGLVKLLRDFVHDGHICMSLEMYGDNIQHYMRRNKKPFKIQEIKDIGLQIVHATCYMHNKGVIHTDIKAENILLAHGPDGAVTIKVVDLGSAIFVNDWHPPVIGTLEYRAPEIILQAAWSYPVDMYAIGCVLAELCIGDFLFPACNEAEYLSVISFVTENSFPPDLIRQGKASAKYRLRSDCTRPVRSLSAGSRVKKVLSDMIYDAQLLSLLEDMLAFDPNLRINATDAKKHPFFFDR</sequence>
<dbReference type="eggNOG" id="KOG0671">
    <property type="taxonomic scope" value="Eukaryota"/>
</dbReference>
<dbReference type="GO" id="GO:0004674">
    <property type="term" value="F:protein serine/threonine kinase activity"/>
    <property type="evidence" value="ECO:0007669"/>
    <property type="project" value="UniProtKB-KW"/>
</dbReference>
<dbReference type="InterPro" id="IPR051175">
    <property type="entry name" value="CLK_kinases"/>
</dbReference>
<evidence type="ECO:0000256" key="7">
    <source>
        <dbReference type="RuleBase" id="RU000304"/>
    </source>
</evidence>
<dbReference type="InterPro" id="IPR011009">
    <property type="entry name" value="Kinase-like_dom_sf"/>
</dbReference>
<dbReference type="RefSeq" id="XP_005818248.1">
    <property type="nucleotide sequence ID" value="XM_005818191.1"/>
</dbReference>
<gene>
    <name evidence="9" type="ORF">GUITHDRAFT_91235</name>
</gene>